<evidence type="ECO:0000259" key="4">
    <source>
        <dbReference type="Pfam" id="PF00814"/>
    </source>
</evidence>
<sequence>MKLLLLDTATENCSCALAINGEYRVLSELAPRRHAERILEMAEQLLAEAELSPAQLDGLGFGRGPGSFTGLRIGCGVVQGIALGADLPVACISSLAMLAQGAYADFKTPQVFAAIDARMSEIYWGLYQLNADQCMVPLQDECVLPAKQVPLPIAEAKAAWQGVGSGWLCEAESLTTRTGDWLKNYDGQRYPQAQDMLPLALAAFQQGEVLAAEQVAPVYLRNQVVAQPTKPT</sequence>
<evidence type="ECO:0000256" key="1">
    <source>
        <dbReference type="ARBA" id="ARBA00010493"/>
    </source>
</evidence>
<protein>
    <recommendedName>
        <fullName evidence="2">tRNA threonylcarbamoyladenosine biosynthesis protein TsaB</fullName>
    </recommendedName>
    <alternativeName>
        <fullName evidence="3">t(6)A37 threonylcarbamoyladenosine biosynthesis protein TsaB</fullName>
    </alternativeName>
</protein>
<proteinExistence type="inferred from homology"/>
<dbReference type="Gene3D" id="3.30.420.40">
    <property type="match status" value="2"/>
</dbReference>
<dbReference type="Proteomes" id="UP000236724">
    <property type="component" value="Unassembled WGS sequence"/>
</dbReference>
<dbReference type="InterPro" id="IPR043129">
    <property type="entry name" value="ATPase_NBD"/>
</dbReference>
<dbReference type="EMBL" id="FMSV02000056">
    <property type="protein sequence ID" value="SEH04481.1"/>
    <property type="molecule type" value="Genomic_DNA"/>
</dbReference>
<evidence type="ECO:0000256" key="3">
    <source>
        <dbReference type="ARBA" id="ARBA00032446"/>
    </source>
</evidence>
<dbReference type="InterPro" id="IPR022496">
    <property type="entry name" value="T6A_TsaB"/>
</dbReference>
<dbReference type="PANTHER" id="PTHR11735">
    <property type="entry name" value="TRNA N6-ADENOSINE THREONYLCARBAMOYLTRANSFERASE"/>
    <property type="match status" value="1"/>
</dbReference>
<dbReference type="RefSeq" id="WP_286018951.1">
    <property type="nucleotide sequence ID" value="NZ_FMSV02000056.1"/>
</dbReference>
<keyword evidence="6" id="KW-1185">Reference proteome</keyword>
<dbReference type="InterPro" id="IPR000905">
    <property type="entry name" value="Gcp-like_dom"/>
</dbReference>
<dbReference type="Pfam" id="PF00814">
    <property type="entry name" value="TsaD"/>
    <property type="match status" value="1"/>
</dbReference>
<feature type="domain" description="Gcp-like" evidence="4">
    <location>
        <begin position="28"/>
        <end position="154"/>
    </location>
</feature>
<gene>
    <name evidence="5" type="primary">tsaB</name>
    <name evidence="5" type="ORF">MBHS_00327</name>
</gene>
<comment type="similarity">
    <text evidence="1">Belongs to the KAE1 / TsaD family. TsaB subfamily.</text>
</comment>
<dbReference type="SUPFAM" id="SSF53067">
    <property type="entry name" value="Actin-like ATPase domain"/>
    <property type="match status" value="2"/>
</dbReference>
<evidence type="ECO:0000313" key="6">
    <source>
        <dbReference type="Proteomes" id="UP000236724"/>
    </source>
</evidence>
<dbReference type="PANTHER" id="PTHR11735:SF11">
    <property type="entry name" value="TRNA THREONYLCARBAMOYLADENOSINE BIOSYNTHESIS PROTEIN TSAB"/>
    <property type="match status" value="1"/>
</dbReference>
<evidence type="ECO:0000256" key="2">
    <source>
        <dbReference type="ARBA" id="ARBA00019012"/>
    </source>
</evidence>
<accession>A0A1H6F524</accession>
<organism evidence="5 6">
    <name type="scientific">Candidatus Venteria ishoeyi</name>
    <dbReference type="NCBI Taxonomy" id="1899563"/>
    <lineage>
        <taxon>Bacteria</taxon>
        <taxon>Pseudomonadati</taxon>
        <taxon>Pseudomonadota</taxon>
        <taxon>Gammaproteobacteria</taxon>
        <taxon>Thiotrichales</taxon>
        <taxon>Thiotrichaceae</taxon>
        <taxon>Venteria</taxon>
    </lineage>
</organism>
<dbReference type="GO" id="GO:0002949">
    <property type="term" value="P:tRNA threonylcarbamoyladenosine modification"/>
    <property type="evidence" value="ECO:0007669"/>
    <property type="project" value="InterPro"/>
</dbReference>
<reference evidence="5 6" key="1">
    <citation type="submission" date="2016-10" db="EMBL/GenBank/DDBJ databases">
        <authorList>
            <person name="de Groot N.N."/>
        </authorList>
    </citation>
    <scope>NUCLEOTIDE SEQUENCE [LARGE SCALE GENOMIC DNA]</scope>
    <source>
        <strain evidence="5">MBHS1</strain>
    </source>
</reference>
<dbReference type="AlphaFoldDB" id="A0A1H6F524"/>
<dbReference type="NCBIfam" id="TIGR03725">
    <property type="entry name" value="T6A_YeaZ"/>
    <property type="match status" value="1"/>
</dbReference>
<name>A0A1H6F524_9GAMM</name>
<dbReference type="CDD" id="cd24032">
    <property type="entry name" value="ASKHA_NBD_TsaB"/>
    <property type="match status" value="1"/>
</dbReference>
<evidence type="ECO:0000313" key="5">
    <source>
        <dbReference type="EMBL" id="SEH04481.1"/>
    </source>
</evidence>
<dbReference type="GO" id="GO:0005829">
    <property type="term" value="C:cytosol"/>
    <property type="evidence" value="ECO:0007669"/>
    <property type="project" value="TreeGrafter"/>
</dbReference>